<dbReference type="InterPro" id="IPR000595">
    <property type="entry name" value="cNMP-bd_dom"/>
</dbReference>
<dbReference type="InterPro" id="IPR036390">
    <property type="entry name" value="WH_DNA-bd_sf"/>
</dbReference>
<evidence type="ECO:0000256" key="2">
    <source>
        <dbReference type="ARBA" id="ARBA00023125"/>
    </source>
</evidence>
<evidence type="ECO:0000259" key="4">
    <source>
        <dbReference type="PROSITE" id="PS51063"/>
    </source>
</evidence>
<name>A0A375CCH3_9BURK</name>
<protein>
    <submittedName>
        <fullName evidence="5">Cyclic nucleotide-binding:Bacterial regulatory protein, Crp</fullName>
    </submittedName>
</protein>
<evidence type="ECO:0000256" key="1">
    <source>
        <dbReference type="ARBA" id="ARBA00023015"/>
    </source>
</evidence>
<proteinExistence type="predicted"/>
<dbReference type="SUPFAM" id="SSF46785">
    <property type="entry name" value="Winged helix' DNA-binding domain"/>
    <property type="match status" value="1"/>
</dbReference>
<dbReference type="InterPro" id="IPR014710">
    <property type="entry name" value="RmlC-like_jellyroll"/>
</dbReference>
<dbReference type="AlphaFoldDB" id="A0A375CCH3"/>
<evidence type="ECO:0000313" key="5">
    <source>
        <dbReference type="EMBL" id="SOY67782.1"/>
    </source>
</evidence>
<accession>A0A375CCH3</accession>
<dbReference type="GO" id="GO:0003677">
    <property type="term" value="F:DNA binding"/>
    <property type="evidence" value="ECO:0007669"/>
    <property type="project" value="UniProtKB-KW"/>
</dbReference>
<dbReference type="OrthoDB" id="7643467at2"/>
<reference evidence="5" key="1">
    <citation type="submission" date="2018-01" db="EMBL/GenBank/DDBJ databases">
        <authorList>
            <person name="Clerissi C."/>
        </authorList>
    </citation>
    <scope>NUCLEOTIDE SEQUENCE</scope>
    <source>
        <strain evidence="5">Cupriavidus sp. LMG 19464</strain>
    </source>
</reference>
<organism evidence="5">
    <name type="scientific">Cupriavidus taiwanensis</name>
    <dbReference type="NCBI Taxonomy" id="164546"/>
    <lineage>
        <taxon>Bacteria</taxon>
        <taxon>Pseudomonadati</taxon>
        <taxon>Pseudomonadota</taxon>
        <taxon>Betaproteobacteria</taxon>
        <taxon>Burkholderiales</taxon>
        <taxon>Burkholderiaceae</taxon>
        <taxon>Cupriavidus</taxon>
    </lineage>
</organism>
<dbReference type="PROSITE" id="PS00042">
    <property type="entry name" value="HTH_CRP_1"/>
    <property type="match status" value="1"/>
</dbReference>
<keyword evidence="2" id="KW-0238">DNA-binding</keyword>
<dbReference type="InterPro" id="IPR018335">
    <property type="entry name" value="Tscrpt_reg_HTH_Crp-type_CS"/>
</dbReference>
<dbReference type="SMART" id="SM00419">
    <property type="entry name" value="HTH_CRP"/>
    <property type="match status" value="1"/>
</dbReference>
<dbReference type="Gene3D" id="1.10.10.10">
    <property type="entry name" value="Winged helix-like DNA-binding domain superfamily/Winged helix DNA-binding domain"/>
    <property type="match status" value="1"/>
</dbReference>
<dbReference type="SMART" id="SM00100">
    <property type="entry name" value="cNMP"/>
    <property type="match status" value="1"/>
</dbReference>
<keyword evidence="1" id="KW-0805">Transcription regulation</keyword>
<dbReference type="InterPro" id="IPR012318">
    <property type="entry name" value="HTH_CRP"/>
</dbReference>
<dbReference type="Pfam" id="PF13545">
    <property type="entry name" value="HTH_Crp_2"/>
    <property type="match status" value="1"/>
</dbReference>
<dbReference type="Gene3D" id="2.60.120.10">
    <property type="entry name" value="Jelly Rolls"/>
    <property type="match status" value="1"/>
</dbReference>
<sequence>MSAPLSEPACHLCMLDPVCAARAGRAAAPIQPRQRNLRAGDPLYRQERPALAAFALRAGAAKLVYRAASGRDQVIDYALAGDVLGIGLCPDSAQYAESATALQPSVVCEVPVEALRSALAHGAVHAAMRAAVQRADQRRRTQLVSLGSLSGPQRLATLLLDLQAEHARRGLPAPITLPLSRTDIASYIGVTLETVSRLVTRFAGAGLIQVQQRFVRIIDPAGLQWLLAGDGDSPRIAAPLASPMAGEDVTA</sequence>
<dbReference type="EMBL" id="OFSQ01000038">
    <property type="protein sequence ID" value="SOY67782.1"/>
    <property type="molecule type" value="Genomic_DNA"/>
</dbReference>
<dbReference type="InterPro" id="IPR050397">
    <property type="entry name" value="Env_Response_Regulators"/>
</dbReference>
<keyword evidence="3" id="KW-0804">Transcription</keyword>
<dbReference type="InterPro" id="IPR036388">
    <property type="entry name" value="WH-like_DNA-bd_sf"/>
</dbReference>
<dbReference type="CDD" id="cd00092">
    <property type="entry name" value="HTH_CRP"/>
    <property type="match status" value="1"/>
</dbReference>
<dbReference type="PROSITE" id="PS51063">
    <property type="entry name" value="HTH_CRP_2"/>
    <property type="match status" value="1"/>
</dbReference>
<dbReference type="GO" id="GO:0003700">
    <property type="term" value="F:DNA-binding transcription factor activity"/>
    <property type="evidence" value="ECO:0007669"/>
    <property type="project" value="InterPro"/>
</dbReference>
<dbReference type="Pfam" id="PF00027">
    <property type="entry name" value="cNMP_binding"/>
    <property type="match status" value="1"/>
</dbReference>
<evidence type="ECO:0000256" key="3">
    <source>
        <dbReference type="ARBA" id="ARBA00023163"/>
    </source>
</evidence>
<feature type="domain" description="HTH crp-type" evidence="4">
    <location>
        <begin position="149"/>
        <end position="221"/>
    </location>
</feature>
<dbReference type="InterPro" id="IPR018490">
    <property type="entry name" value="cNMP-bd_dom_sf"/>
</dbReference>
<dbReference type="GO" id="GO:0005829">
    <property type="term" value="C:cytosol"/>
    <property type="evidence" value="ECO:0007669"/>
    <property type="project" value="TreeGrafter"/>
</dbReference>
<comment type="caution">
    <text evidence="5">The sequence shown here is derived from an EMBL/GenBank/DDBJ whole genome shotgun (WGS) entry which is preliminary data.</text>
</comment>
<dbReference type="PANTHER" id="PTHR24567">
    <property type="entry name" value="CRP FAMILY TRANSCRIPTIONAL REGULATORY PROTEIN"/>
    <property type="match status" value="1"/>
</dbReference>
<dbReference type="Proteomes" id="UP000256780">
    <property type="component" value="Chromosome CBM2587_b"/>
</dbReference>
<dbReference type="SUPFAM" id="SSF51206">
    <property type="entry name" value="cAMP-binding domain-like"/>
    <property type="match status" value="1"/>
</dbReference>
<dbReference type="PRINTS" id="PR00034">
    <property type="entry name" value="HTHCRP"/>
</dbReference>
<dbReference type="PANTHER" id="PTHR24567:SF75">
    <property type="entry name" value="FUMARATE AND NITRATE REDUCTION REGULATORY PROTEIN"/>
    <property type="match status" value="1"/>
</dbReference>
<dbReference type="RefSeq" id="WP_116359116.1">
    <property type="nucleotide sequence ID" value="NZ_LT976854.1"/>
</dbReference>
<gene>
    <name evidence="5" type="ORF">CBM2587_B90232</name>
</gene>